<dbReference type="PANTHER" id="PTHR33399">
    <property type="entry name" value="OXYGEN-EVOLVING ENHANCER PROTEIN 3-1, CHLOROPLASTIC"/>
    <property type="match status" value="1"/>
</dbReference>
<dbReference type="GO" id="GO:0009654">
    <property type="term" value="C:photosystem II oxygen evolving complex"/>
    <property type="evidence" value="ECO:0007669"/>
    <property type="project" value="InterPro"/>
</dbReference>
<comment type="similarity">
    <text evidence="7">Belongs to the PsbQ family.</text>
</comment>
<reference evidence="8 9" key="1">
    <citation type="journal article" date="2023" name="BMC Biotechnol.">
        <title>Vitis rotundifolia cv Carlos genome sequencing.</title>
        <authorList>
            <person name="Huff M."/>
            <person name="Hulse-Kemp A."/>
            <person name="Scheffler B."/>
            <person name="Youngblood R."/>
            <person name="Simpson S."/>
            <person name="Babiker E."/>
            <person name="Staton M."/>
        </authorList>
    </citation>
    <scope>NUCLEOTIDE SEQUENCE [LARGE SCALE GENOMIC DNA]</scope>
    <source>
        <tissue evidence="8">Leaf</tissue>
    </source>
</reference>
<evidence type="ECO:0000256" key="7">
    <source>
        <dbReference type="ARBA" id="ARBA00035649"/>
    </source>
</evidence>
<keyword evidence="4" id="KW-0809">Transit peptide</keyword>
<dbReference type="Proteomes" id="UP001168098">
    <property type="component" value="Unassembled WGS sequence"/>
</dbReference>
<evidence type="ECO:0000256" key="5">
    <source>
        <dbReference type="ARBA" id="ARBA00023078"/>
    </source>
</evidence>
<accession>A0AA39D7E8</accession>
<dbReference type="InterPro" id="IPR023222">
    <property type="entry name" value="PsbQ-like_dom_sf"/>
</dbReference>
<evidence type="ECO:0008006" key="10">
    <source>
        <dbReference type="Google" id="ProtNLM"/>
    </source>
</evidence>
<sequence>MAHLANLHGASETLPSIFKLRGDLRRTRKRVTIIGFLSKKAEQIQEQPFQATRRSALGLSSIAILGNSVIGPALAEDNGYWLTGPLPVPTVDNDIVNKETGTRSFLKKGLYIADVGTKGRMLRLKKYAFDLIALEDLMDKDAWNYFTKYLRLKSTFMYYDFDKLISAVPVDEKQPLTDLANRLFDSVEKLEDAVKIRDISQTESRYKDTKTVLQEVMDRMA</sequence>
<evidence type="ECO:0000256" key="6">
    <source>
        <dbReference type="ARBA" id="ARBA00023136"/>
    </source>
</evidence>
<dbReference type="AlphaFoldDB" id="A0AA39D7E8"/>
<protein>
    <recommendedName>
        <fullName evidence="10">Photosynthetic NDH subcomplex L 3</fullName>
    </recommendedName>
</protein>
<proteinExistence type="inferred from homology"/>
<comment type="subcellular location">
    <subcellularLocation>
        <location evidence="1">Plastid</location>
        <location evidence="1">Chloroplast thylakoid membrane</location>
    </subcellularLocation>
</comment>
<comment type="caution">
    <text evidence="8">The sequence shown here is derived from an EMBL/GenBank/DDBJ whole genome shotgun (WGS) entry which is preliminary data.</text>
</comment>
<dbReference type="GO" id="GO:0009535">
    <property type="term" value="C:chloroplast thylakoid membrane"/>
    <property type="evidence" value="ECO:0007669"/>
    <property type="project" value="UniProtKB-SubCell"/>
</dbReference>
<organism evidence="8 9">
    <name type="scientific">Vitis rotundifolia</name>
    <name type="common">Muscadine grape</name>
    <dbReference type="NCBI Taxonomy" id="103349"/>
    <lineage>
        <taxon>Eukaryota</taxon>
        <taxon>Viridiplantae</taxon>
        <taxon>Streptophyta</taxon>
        <taxon>Embryophyta</taxon>
        <taxon>Tracheophyta</taxon>
        <taxon>Spermatophyta</taxon>
        <taxon>Magnoliopsida</taxon>
        <taxon>eudicotyledons</taxon>
        <taxon>Gunneridae</taxon>
        <taxon>Pentapetalae</taxon>
        <taxon>rosids</taxon>
        <taxon>Vitales</taxon>
        <taxon>Vitaceae</taxon>
        <taxon>Viteae</taxon>
        <taxon>Vitis</taxon>
    </lineage>
</organism>
<keyword evidence="6" id="KW-0472">Membrane</keyword>
<dbReference type="PANTHER" id="PTHR33399:SF2">
    <property type="entry name" value="PHOTOSYNTHETIC NDH SUBUNIT OF LUMENAL LOCATION 3, CHLOROPLASTIC"/>
    <property type="match status" value="1"/>
</dbReference>
<dbReference type="FunFam" id="1.20.120.290:FF:000003">
    <property type="entry name" value="Photosynthetic NDH subunit of lumenal location 3, chloroplastic"/>
    <property type="match status" value="1"/>
</dbReference>
<dbReference type="GO" id="GO:0009767">
    <property type="term" value="P:photosynthetic electron transport chain"/>
    <property type="evidence" value="ECO:0007669"/>
    <property type="project" value="TreeGrafter"/>
</dbReference>
<evidence type="ECO:0000313" key="9">
    <source>
        <dbReference type="Proteomes" id="UP001168098"/>
    </source>
</evidence>
<evidence type="ECO:0000256" key="4">
    <source>
        <dbReference type="ARBA" id="ARBA00022946"/>
    </source>
</evidence>
<evidence type="ECO:0000256" key="3">
    <source>
        <dbReference type="ARBA" id="ARBA00022640"/>
    </source>
</evidence>
<keyword evidence="3" id="KW-0934">Plastid</keyword>
<keyword evidence="2" id="KW-0150">Chloroplast</keyword>
<evidence type="ECO:0000256" key="1">
    <source>
        <dbReference type="ARBA" id="ARBA00004334"/>
    </source>
</evidence>
<dbReference type="GO" id="GO:0005509">
    <property type="term" value="F:calcium ion binding"/>
    <property type="evidence" value="ECO:0007669"/>
    <property type="project" value="InterPro"/>
</dbReference>
<evidence type="ECO:0000313" key="8">
    <source>
        <dbReference type="EMBL" id="KAJ9671977.1"/>
    </source>
</evidence>
<dbReference type="Pfam" id="PF05757">
    <property type="entry name" value="PsbQ"/>
    <property type="match status" value="1"/>
</dbReference>
<gene>
    <name evidence="8" type="ORF">PVL29_025566</name>
</gene>
<dbReference type="GO" id="GO:0019898">
    <property type="term" value="C:extrinsic component of membrane"/>
    <property type="evidence" value="ECO:0007669"/>
    <property type="project" value="InterPro"/>
</dbReference>
<dbReference type="EMBL" id="JARBHA010000019">
    <property type="protein sequence ID" value="KAJ9671977.1"/>
    <property type="molecule type" value="Genomic_DNA"/>
</dbReference>
<dbReference type="Gene3D" id="1.20.120.290">
    <property type="entry name" value="Oxygen-evolving enhancer protein 3 (PsbQ), four-helix up-down bundle"/>
    <property type="match status" value="1"/>
</dbReference>
<dbReference type="InterPro" id="IPR008797">
    <property type="entry name" value="PSII_PsbQ"/>
</dbReference>
<dbReference type="SUPFAM" id="SSF101112">
    <property type="entry name" value="Oxygen-evolving enhancer protein 3"/>
    <property type="match status" value="1"/>
</dbReference>
<keyword evidence="9" id="KW-1185">Reference proteome</keyword>
<name>A0AA39D7E8_VITRO</name>
<dbReference type="InterPro" id="IPR054099">
    <property type="entry name" value="PSII_PsbQ_pln"/>
</dbReference>
<evidence type="ECO:0000256" key="2">
    <source>
        <dbReference type="ARBA" id="ARBA00022528"/>
    </source>
</evidence>
<keyword evidence="5" id="KW-0793">Thylakoid</keyword>